<proteinExistence type="predicted"/>
<feature type="transmembrane region" description="Helical" evidence="1">
    <location>
        <begin position="353"/>
        <end position="374"/>
    </location>
</feature>
<dbReference type="PANTHER" id="PTHR43308:SF1">
    <property type="entry name" value="OUTER MEMBRANE PROTEIN ALPHA"/>
    <property type="match status" value="1"/>
</dbReference>
<dbReference type="InterPro" id="IPR051465">
    <property type="entry name" value="Cell_Envelope_Struct_Comp"/>
</dbReference>
<accession>A0A1M5RYH3</accession>
<organism evidence="4 5">
    <name type="scientific">Thermosipho atlanticus DSM 15807</name>
    <dbReference type="NCBI Taxonomy" id="1123380"/>
    <lineage>
        <taxon>Bacteria</taxon>
        <taxon>Thermotogati</taxon>
        <taxon>Thermotogota</taxon>
        <taxon>Thermotogae</taxon>
        <taxon>Thermotogales</taxon>
        <taxon>Fervidobacteriaceae</taxon>
        <taxon>Thermosipho</taxon>
    </lineage>
</organism>
<keyword evidence="1" id="KW-0472">Membrane</keyword>
<feature type="chain" id="PRO_5012500034" evidence="2">
    <location>
        <begin position="20"/>
        <end position="376"/>
    </location>
</feature>
<dbReference type="EMBL" id="FQXN01000002">
    <property type="protein sequence ID" value="SHH31296.1"/>
    <property type="molecule type" value="Genomic_DNA"/>
</dbReference>
<dbReference type="Pfam" id="PF00395">
    <property type="entry name" value="SLH"/>
    <property type="match status" value="1"/>
</dbReference>
<feature type="signal peptide" evidence="2">
    <location>
        <begin position="1"/>
        <end position="19"/>
    </location>
</feature>
<keyword evidence="2" id="KW-0732">Signal</keyword>
<keyword evidence="5" id="KW-1185">Reference proteome</keyword>
<dbReference type="InterPro" id="IPR001119">
    <property type="entry name" value="SLH_dom"/>
</dbReference>
<dbReference type="STRING" id="1123380.SAMN02745199_0698"/>
<dbReference type="PANTHER" id="PTHR43308">
    <property type="entry name" value="OUTER MEMBRANE PROTEIN ALPHA-RELATED"/>
    <property type="match status" value="1"/>
</dbReference>
<sequence>MKRYFVIIVAILVSAFAFAQLKDVPTDHWAYESIEALVNAGIVQGYPDGTFRGATNVTRYEVAVLLSRLMNKIELELGEVIKNRYLNSLKLINANKGQISSLYKVVKGNADMLDELAAKVGDIEKALAIVENLKVTLDIHEGDITALYDISGKLKKELGGLNVKIDKMNSLLETHEKDIMAIYEELKTKASKEDVDTIVNDALANVNGQIEFLYKKINLSEENVKAYADEKVSELAGKVLNIESTVNDGLPVLRDLVYQNSTNIKNLEVKLMKYIKVKINSVNKNLNTVKEMATFNSDTLNGLAMKLGEVEYALRKKVEDVEKNVENINANLETKADKTTVDELAGKVKTNNVLSIFALLLGAAGLGVAIYGIMNP</sequence>
<dbReference type="RefSeq" id="WP_073072237.1">
    <property type="nucleotide sequence ID" value="NZ_FQXN01000002.1"/>
</dbReference>
<evidence type="ECO:0000256" key="1">
    <source>
        <dbReference type="SAM" id="Phobius"/>
    </source>
</evidence>
<dbReference type="PROSITE" id="PS51272">
    <property type="entry name" value="SLH"/>
    <property type="match status" value="1"/>
</dbReference>
<dbReference type="AlphaFoldDB" id="A0A1M5RYH3"/>
<dbReference type="OrthoDB" id="41570at2"/>
<protein>
    <submittedName>
        <fullName evidence="4">S-layer homology domain-containing protein</fullName>
    </submittedName>
</protein>
<gene>
    <name evidence="4" type="ORF">SAMN02745199_0698</name>
</gene>
<evidence type="ECO:0000313" key="5">
    <source>
        <dbReference type="Proteomes" id="UP000242592"/>
    </source>
</evidence>
<name>A0A1M5RYH3_9BACT</name>
<feature type="domain" description="SLH" evidence="3">
    <location>
        <begin position="17"/>
        <end position="80"/>
    </location>
</feature>
<evidence type="ECO:0000313" key="4">
    <source>
        <dbReference type="EMBL" id="SHH31296.1"/>
    </source>
</evidence>
<evidence type="ECO:0000259" key="3">
    <source>
        <dbReference type="PROSITE" id="PS51272"/>
    </source>
</evidence>
<keyword evidence="1" id="KW-0812">Transmembrane</keyword>
<dbReference type="Proteomes" id="UP000242592">
    <property type="component" value="Unassembled WGS sequence"/>
</dbReference>
<evidence type="ECO:0000256" key="2">
    <source>
        <dbReference type="SAM" id="SignalP"/>
    </source>
</evidence>
<keyword evidence="1" id="KW-1133">Transmembrane helix</keyword>
<reference evidence="5" key="1">
    <citation type="submission" date="2016-11" db="EMBL/GenBank/DDBJ databases">
        <authorList>
            <person name="Varghese N."/>
            <person name="Submissions S."/>
        </authorList>
    </citation>
    <scope>NUCLEOTIDE SEQUENCE [LARGE SCALE GENOMIC DNA]</scope>
    <source>
        <strain evidence="5">DSM 15807</strain>
    </source>
</reference>